<evidence type="ECO:0000256" key="1">
    <source>
        <dbReference type="SAM" id="MobiDB-lite"/>
    </source>
</evidence>
<evidence type="ECO:0000313" key="3">
    <source>
        <dbReference type="EMBL" id="GAA0680444.1"/>
    </source>
</evidence>
<proteinExistence type="predicted"/>
<dbReference type="Pfam" id="PF23960">
    <property type="entry name" value="DUF7289"/>
    <property type="match status" value="1"/>
</dbReference>
<organism evidence="3 4">
    <name type="scientific">Natronoarchaeum mannanilyticum</name>
    <dbReference type="NCBI Taxonomy" id="926360"/>
    <lineage>
        <taxon>Archaea</taxon>
        <taxon>Methanobacteriati</taxon>
        <taxon>Methanobacteriota</taxon>
        <taxon>Stenosarchaea group</taxon>
        <taxon>Halobacteria</taxon>
        <taxon>Halobacteriales</taxon>
        <taxon>Natronoarchaeaceae</taxon>
    </lineage>
</organism>
<feature type="region of interest" description="Disordered" evidence="1">
    <location>
        <begin position="1306"/>
        <end position="1339"/>
    </location>
</feature>
<protein>
    <recommendedName>
        <fullName evidence="2">VWFA domain-containing protein</fullName>
    </recommendedName>
</protein>
<accession>A0AAV3TCI6</accession>
<name>A0AAV3TCI6_9EURY</name>
<keyword evidence="4" id="KW-1185">Reference proteome</keyword>
<dbReference type="PROSITE" id="PS50234">
    <property type="entry name" value="VWFA"/>
    <property type="match status" value="1"/>
</dbReference>
<dbReference type="Pfam" id="PF00092">
    <property type="entry name" value="VWA"/>
    <property type="match status" value="1"/>
</dbReference>
<feature type="compositionally biased region" description="Polar residues" evidence="1">
    <location>
        <begin position="964"/>
        <end position="973"/>
    </location>
</feature>
<dbReference type="CDD" id="cd00198">
    <property type="entry name" value="vWFA"/>
    <property type="match status" value="1"/>
</dbReference>
<dbReference type="InterPro" id="IPR002035">
    <property type="entry name" value="VWF_A"/>
</dbReference>
<dbReference type="Proteomes" id="UP001500420">
    <property type="component" value="Unassembled WGS sequence"/>
</dbReference>
<feature type="domain" description="VWFA" evidence="2">
    <location>
        <begin position="815"/>
        <end position="923"/>
    </location>
</feature>
<comment type="caution">
    <text evidence="3">The sequence shown here is derived from an EMBL/GenBank/DDBJ whole genome shotgun (WGS) entry which is preliminary data.</text>
</comment>
<dbReference type="Pfam" id="PF07705">
    <property type="entry name" value="CARDB"/>
    <property type="match status" value="1"/>
</dbReference>
<dbReference type="EMBL" id="BAAADV010000007">
    <property type="protein sequence ID" value="GAA0680444.1"/>
    <property type="molecule type" value="Genomic_DNA"/>
</dbReference>
<gene>
    <name evidence="3" type="ORF">GCM10009020_31550</name>
</gene>
<reference evidence="3 4" key="1">
    <citation type="journal article" date="2019" name="Int. J. Syst. Evol. Microbiol.">
        <title>The Global Catalogue of Microorganisms (GCM) 10K type strain sequencing project: providing services to taxonomists for standard genome sequencing and annotation.</title>
        <authorList>
            <consortium name="The Broad Institute Genomics Platform"/>
            <consortium name="The Broad Institute Genome Sequencing Center for Infectious Disease"/>
            <person name="Wu L."/>
            <person name="Ma J."/>
        </authorList>
    </citation>
    <scope>NUCLEOTIDE SEQUENCE [LARGE SCALE GENOMIC DNA]</scope>
    <source>
        <strain evidence="3 4">JCM 16328</strain>
    </source>
</reference>
<dbReference type="InterPro" id="IPR055713">
    <property type="entry name" value="DUF7289"/>
</dbReference>
<dbReference type="SUPFAM" id="SSF53300">
    <property type="entry name" value="vWA-like"/>
    <property type="match status" value="1"/>
</dbReference>
<sequence>MVLFGATLVALGGMSLIDAMQTEGSLEQAETSMQQADSDLRELSFSADENRTSLKTSGDARLTQDARITLVVNGNYSDRSTNVTLGSLRYEADNGQTVSLEGGGVFRSVENGSVVVSRPSLTLRDGRLSFPVTKLDGSVDDGDSLTAKKNASNTRSLGSEILGDEHAPADNVTIIVESQHYDAWGRYLSRQTGNDPTMDHDAERASVTYNLSTNASDDSDAESTPEFDAGFVDYDRPDDDEYVVSGPTARVPIEVSNDGAKGDTTVALWAEPDQLLGVEDVSVDENGTERAVVEFPAARVGTGVHDLRVEVDGDETTGADLNVTTVTGGGSTGEPSYDVDIDERVYGVTEGETRTIGATVDNTGSADGDTSAALLVDGRLVAVEDSVSIPAGGSERLSFEAPSEPLDRGDHSVEVVVGDASDTAVLRVHALVRAVDDTPGEDTRHVVQHTVDDGSALDGESLDDITIDYPTGSVDASAFADPGNQIEAIGIDTDADGDIEDDVPPGAIHPNNGVTITDGASTVTIDLRHSNPTLRAGDRLVIEYDKDDEIVNPSVDGSYATTVTLDGVELTGDLEIGDADGDEECVTRLGAACGTIEEDESANAVRVNQDEASLTFVGSEIAQEIDKSEVERTPLDVVFTLDRSGSMDIEYYWHTMGTGDNTYYYPETETITVEEAIDEGYLTDSERDFGGWDDPETYDYTVTERGVLPYVREDGNWTSIDRTDGMRYTFSDHIWTVTEDGWTPIPRQIHFDADPEDEIQIRNAGFDPAEQRVDATRSFIDALNGSAGDRAAITEFESDANTIQELTDPATARSEVEASADGGTNITAGIRNAIDEHDADDNGEKAIVLLTDGENDVAGASTEDENDRTREAAEAAAAKDIAVYTVGLGNADRALLEDVANTTGGEFYPADEADELERVFDQIAGETVRDRTKQIEYQSATTAVRVGGESYTLSPDGDLGGSTPDKNASNVNDPTAGPRTYNVDDIDLGSLVSTSVAAYDCEESEGTDETVTHDGEEYERTRCVAADDRRDQRDNASVSHHRIYTDGDDLEEFDDLAWYQDGPEALLESYDGSLIRNGTFTLSDNQAVILVELDGEGAGTDYALMLLETREPDVDSTAEFDVSVDDVPDEVEQGDVAAVTATVENVDDTAGTVGSGVQIEGEMRTARELSTLSVGEEREVTYNVPTAGVDPGNRTLTVRAGDAAASDELTVTPPGTASAPSFDVSFDVPASGYEANESSTTVTAEIENTGTTDWETNAGLFVDSTGQIVGADSGIEVDAGETERVDFTVDPRDFESDGDYTVEVAVEDSSATAPLSVTKRPEQDPSVIDAPVDEIELEG</sequence>
<feature type="region of interest" description="Disordered" evidence="1">
    <location>
        <begin position="948"/>
        <end position="983"/>
    </location>
</feature>
<dbReference type="Gene3D" id="3.40.50.410">
    <property type="entry name" value="von Willebrand factor, type A domain"/>
    <property type="match status" value="1"/>
</dbReference>
<evidence type="ECO:0000313" key="4">
    <source>
        <dbReference type="Proteomes" id="UP001500420"/>
    </source>
</evidence>
<dbReference type="InterPro" id="IPR013783">
    <property type="entry name" value="Ig-like_fold"/>
</dbReference>
<dbReference type="Gene3D" id="2.60.40.10">
    <property type="entry name" value="Immunoglobulins"/>
    <property type="match status" value="2"/>
</dbReference>
<dbReference type="InterPro" id="IPR036465">
    <property type="entry name" value="vWFA_dom_sf"/>
</dbReference>
<dbReference type="InterPro" id="IPR011635">
    <property type="entry name" value="CARDB"/>
</dbReference>
<evidence type="ECO:0000259" key="2">
    <source>
        <dbReference type="PROSITE" id="PS50234"/>
    </source>
</evidence>
<dbReference type="SMART" id="SM00327">
    <property type="entry name" value="VWA"/>
    <property type="match status" value="1"/>
</dbReference>